<feature type="region of interest" description="Disordered" evidence="1">
    <location>
        <begin position="117"/>
        <end position="141"/>
    </location>
</feature>
<reference evidence="2" key="1">
    <citation type="submission" date="2015-04" db="EMBL/GenBank/DDBJ databases">
        <title>The genome sequence of the plant pathogenic Rhizarian Plasmodiophora brassicae reveals insights in its biotrophic life cycle and the origin of chitin synthesis.</title>
        <authorList>
            <person name="Schwelm A."/>
            <person name="Fogelqvist J."/>
            <person name="Knaust A."/>
            <person name="Julke S."/>
            <person name="Lilja T."/>
            <person name="Dhandapani V."/>
            <person name="Bonilla-Rosso G."/>
            <person name="Karlsson M."/>
            <person name="Shevchenko A."/>
            <person name="Choi S.R."/>
            <person name="Kim H.G."/>
            <person name="Park J.Y."/>
            <person name="Lim Y.P."/>
            <person name="Ludwig-Muller J."/>
            <person name="Dixelius C."/>
        </authorList>
    </citation>
    <scope>NUCLEOTIDE SEQUENCE</scope>
    <source>
        <tissue evidence="2">Potato root galls</tissue>
    </source>
</reference>
<proteinExistence type="predicted"/>
<feature type="compositionally biased region" description="Polar residues" evidence="1">
    <location>
        <begin position="117"/>
        <end position="126"/>
    </location>
</feature>
<sequence>MIKLDLHDISSWSLIPCFPLNAGSHFHSNNFEYDDISSTTFHHLRSLWIFASPEKRVRSRKHGELIHKMQQQRTTAANLPKQSDPKLIVSRFNCKSLTQNRHCDALQLSFRSGNCQRQKPSATDVTGNIKPEMQRHSSTVG</sequence>
<accession>A0A0H5QG93</accession>
<name>A0A0H5QG93_9EUKA</name>
<organism evidence="2">
    <name type="scientific">Spongospora subterranea</name>
    <dbReference type="NCBI Taxonomy" id="70186"/>
    <lineage>
        <taxon>Eukaryota</taxon>
        <taxon>Sar</taxon>
        <taxon>Rhizaria</taxon>
        <taxon>Endomyxa</taxon>
        <taxon>Phytomyxea</taxon>
        <taxon>Plasmodiophorida</taxon>
        <taxon>Plasmodiophoridae</taxon>
        <taxon>Spongospora</taxon>
    </lineage>
</organism>
<dbReference type="AlphaFoldDB" id="A0A0H5QG93"/>
<protein>
    <submittedName>
        <fullName evidence="2">Uncharacterized protein</fullName>
    </submittedName>
</protein>
<dbReference type="EMBL" id="HACM01000636">
    <property type="protein sequence ID" value="CRZ01078.1"/>
    <property type="molecule type" value="Transcribed_RNA"/>
</dbReference>
<evidence type="ECO:0000256" key="1">
    <source>
        <dbReference type="SAM" id="MobiDB-lite"/>
    </source>
</evidence>
<dbReference type="EMBL" id="HACM01000639">
    <property type="protein sequence ID" value="CRZ01081.1"/>
    <property type="molecule type" value="Transcribed_RNA"/>
</dbReference>
<evidence type="ECO:0000313" key="2">
    <source>
        <dbReference type="EMBL" id="CRZ01078.1"/>
    </source>
</evidence>